<comment type="caution">
    <text evidence="1">The sequence shown here is derived from an EMBL/GenBank/DDBJ whole genome shotgun (WGS) entry which is preliminary data.</text>
</comment>
<dbReference type="Proteomes" id="UP000236291">
    <property type="component" value="Unassembled WGS sequence"/>
</dbReference>
<evidence type="ECO:0000313" key="1">
    <source>
        <dbReference type="EMBL" id="PNX69395.1"/>
    </source>
</evidence>
<dbReference type="AlphaFoldDB" id="A0A2K3KSZ5"/>
<name>A0A2K3KSZ5_TRIPR</name>
<proteinExistence type="predicted"/>
<reference evidence="1 2" key="1">
    <citation type="journal article" date="2014" name="Am. J. Bot.">
        <title>Genome assembly and annotation for red clover (Trifolium pratense; Fabaceae).</title>
        <authorList>
            <person name="Istvanek J."/>
            <person name="Jaros M."/>
            <person name="Krenek A."/>
            <person name="Repkova J."/>
        </authorList>
    </citation>
    <scope>NUCLEOTIDE SEQUENCE [LARGE SCALE GENOMIC DNA]</scope>
    <source>
        <strain evidence="2">cv. Tatra</strain>
        <tissue evidence="1">Young leaves</tissue>
    </source>
</reference>
<organism evidence="1 2">
    <name type="scientific">Trifolium pratense</name>
    <name type="common">Red clover</name>
    <dbReference type="NCBI Taxonomy" id="57577"/>
    <lineage>
        <taxon>Eukaryota</taxon>
        <taxon>Viridiplantae</taxon>
        <taxon>Streptophyta</taxon>
        <taxon>Embryophyta</taxon>
        <taxon>Tracheophyta</taxon>
        <taxon>Spermatophyta</taxon>
        <taxon>Magnoliopsida</taxon>
        <taxon>eudicotyledons</taxon>
        <taxon>Gunneridae</taxon>
        <taxon>Pentapetalae</taxon>
        <taxon>rosids</taxon>
        <taxon>fabids</taxon>
        <taxon>Fabales</taxon>
        <taxon>Fabaceae</taxon>
        <taxon>Papilionoideae</taxon>
        <taxon>50 kb inversion clade</taxon>
        <taxon>NPAAA clade</taxon>
        <taxon>Hologalegina</taxon>
        <taxon>IRL clade</taxon>
        <taxon>Trifolieae</taxon>
        <taxon>Trifolium</taxon>
    </lineage>
</organism>
<protein>
    <submittedName>
        <fullName evidence="1">Uncharacterized protein</fullName>
    </submittedName>
</protein>
<gene>
    <name evidence="1" type="ORF">L195_g064415</name>
</gene>
<dbReference type="EMBL" id="ASHM01248778">
    <property type="protein sequence ID" value="PNX69395.1"/>
    <property type="molecule type" value="Genomic_DNA"/>
</dbReference>
<accession>A0A2K3KSZ5</accession>
<sequence>MEREKLQPILPCLILPPVRTLQTSLSVTFRGTTSSESLCKYWLITV</sequence>
<evidence type="ECO:0000313" key="2">
    <source>
        <dbReference type="Proteomes" id="UP000236291"/>
    </source>
</evidence>
<reference evidence="1 2" key="2">
    <citation type="journal article" date="2017" name="Front. Plant Sci.">
        <title>Gene Classification and Mining of Molecular Markers Useful in Red Clover (Trifolium pratense) Breeding.</title>
        <authorList>
            <person name="Istvanek J."/>
            <person name="Dluhosova J."/>
            <person name="Dluhos P."/>
            <person name="Patkova L."/>
            <person name="Nedelnik J."/>
            <person name="Repkova J."/>
        </authorList>
    </citation>
    <scope>NUCLEOTIDE SEQUENCE [LARGE SCALE GENOMIC DNA]</scope>
    <source>
        <strain evidence="2">cv. Tatra</strain>
        <tissue evidence="1">Young leaves</tissue>
    </source>
</reference>
<feature type="non-terminal residue" evidence="1">
    <location>
        <position position="46"/>
    </location>
</feature>